<sequence>MSNSASQQTREDILDSALRIKQLTQQPSDFLTELLIQQQQFICIEWICRFKVFEAVPLPPDSISYSDAATKLNVSSSTLRSTLRMAMTANLFTETTDGKLAHNSLSASFVQNEDLKTWLNYNVFAAVPTMRAYPDATAKWPGSKVPNETAYNVWKGTELPFFGHIKANPELGAEFNKFMASQGTAHEGASLEHLFNGFDWASLGDAKVVDVGGNNGGISVALAERFPRLKFVVQDLAGPIQEGRTNAESLPKEIAERIEFQEQSFLDPQPVKDADVYFLRMIIHNWNDDDSVKILKGLADSMKPSGRIIIQDMLLPAPGTGSRTHEASLREKDLMMRQVFNSKEREVEDLNALLAQVDEKLRIVGVVRPKGSQHSVIEIARPEA</sequence>
<dbReference type="OrthoDB" id="1606438at2759"/>
<protein>
    <submittedName>
        <fullName evidence="6">Methyltransferase</fullName>
    </submittedName>
</protein>
<dbReference type="PIRSF" id="PIRSF005739">
    <property type="entry name" value="O-mtase"/>
    <property type="match status" value="1"/>
</dbReference>
<keyword evidence="7" id="KW-1185">Reference proteome</keyword>
<dbReference type="PROSITE" id="PS51683">
    <property type="entry name" value="SAM_OMT_II"/>
    <property type="match status" value="1"/>
</dbReference>
<dbReference type="InterPro" id="IPR016461">
    <property type="entry name" value="COMT-like"/>
</dbReference>
<proteinExistence type="predicted"/>
<dbReference type="EMBL" id="ML976988">
    <property type="protein sequence ID" value="KAF1957837.1"/>
    <property type="molecule type" value="Genomic_DNA"/>
</dbReference>
<dbReference type="InterPro" id="IPR001077">
    <property type="entry name" value="COMT_C"/>
</dbReference>
<dbReference type="InterPro" id="IPR029063">
    <property type="entry name" value="SAM-dependent_MTases_sf"/>
</dbReference>
<keyword evidence="3" id="KW-0949">S-adenosyl-L-methionine</keyword>
<evidence type="ECO:0000256" key="3">
    <source>
        <dbReference type="ARBA" id="ARBA00022691"/>
    </source>
</evidence>
<reference evidence="6" key="1">
    <citation type="journal article" date="2020" name="Stud. Mycol.">
        <title>101 Dothideomycetes genomes: a test case for predicting lifestyles and emergence of pathogens.</title>
        <authorList>
            <person name="Haridas S."/>
            <person name="Albert R."/>
            <person name="Binder M."/>
            <person name="Bloem J."/>
            <person name="Labutti K."/>
            <person name="Salamov A."/>
            <person name="Andreopoulos B."/>
            <person name="Baker S."/>
            <person name="Barry K."/>
            <person name="Bills G."/>
            <person name="Bluhm B."/>
            <person name="Cannon C."/>
            <person name="Castanera R."/>
            <person name="Culley D."/>
            <person name="Daum C."/>
            <person name="Ezra D."/>
            <person name="Gonzalez J."/>
            <person name="Henrissat B."/>
            <person name="Kuo A."/>
            <person name="Liang C."/>
            <person name="Lipzen A."/>
            <person name="Lutzoni F."/>
            <person name="Magnuson J."/>
            <person name="Mondo S."/>
            <person name="Nolan M."/>
            <person name="Ohm R."/>
            <person name="Pangilinan J."/>
            <person name="Park H.-J."/>
            <person name="Ramirez L."/>
            <person name="Alfaro M."/>
            <person name="Sun H."/>
            <person name="Tritt A."/>
            <person name="Yoshinaga Y."/>
            <person name="Zwiers L.-H."/>
            <person name="Turgeon B."/>
            <person name="Goodwin S."/>
            <person name="Spatafora J."/>
            <person name="Crous P."/>
            <person name="Grigoriev I."/>
        </authorList>
    </citation>
    <scope>NUCLEOTIDE SEQUENCE</scope>
    <source>
        <strain evidence="6">CBS 675.92</strain>
    </source>
</reference>
<evidence type="ECO:0000313" key="7">
    <source>
        <dbReference type="Proteomes" id="UP000800035"/>
    </source>
</evidence>
<dbReference type="GO" id="GO:0032259">
    <property type="term" value="P:methylation"/>
    <property type="evidence" value="ECO:0007669"/>
    <property type="project" value="UniProtKB-KW"/>
</dbReference>
<dbReference type="Gene3D" id="3.40.50.150">
    <property type="entry name" value="Vaccinia Virus protein VP39"/>
    <property type="match status" value="1"/>
</dbReference>
<dbReference type="InterPro" id="IPR036388">
    <property type="entry name" value="WH-like_DNA-bd_sf"/>
</dbReference>
<evidence type="ECO:0000256" key="4">
    <source>
        <dbReference type="PIRSR" id="PIRSR005739-1"/>
    </source>
</evidence>
<accession>A0A6A5U9P2</accession>
<dbReference type="SUPFAM" id="SSF46785">
    <property type="entry name" value="Winged helix' DNA-binding domain"/>
    <property type="match status" value="1"/>
</dbReference>
<dbReference type="AlphaFoldDB" id="A0A6A5U9P2"/>
<evidence type="ECO:0000313" key="6">
    <source>
        <dbReference type="EMBL" id="KAF1957837.1"/>
    </source>
</evidence>
<gene>
    <name evidence="6" type="ORF">CC80DRAFT_469844</name>
</gene>
<dbReference type="Pfam" id="PF00891">
    <property type="entry name" value="Methyltransf_2"/>
    <property type="match status" value="1"/>
</dbReference>
<dbReference type="PANTHER" id="PTHR43712">
    <property type="entry name" value="PUTATIVE (AFU_ORTHOLOGUE AFUA_4G14580)-RELATED"/>
    <property type="match status" value="1"/>
</dbReference>
<dbReference type="SUPFAM" id="SSF53335">
    <property type="entry name" value="S-adenosyl-L-methionine-dependent methyltransferases"/>
    <property type="match status" value="1"/>
</dbReference>
<keyword evidence="2 6" id="KW-0808">Transferase</keyword>
<evidence type="ECO:0000256" key="1">
    <source>
        <dbReference type="ARBA" id="ARBA00022603"/>
    </source>
</evidence>
<feature type="domain" description="O-methyltransferase C-terminal" evidence="5">
    <location>
        <begin position="149"/>
        <end position="355"/>
    </location>
</feature>
<organism evidence="6 7">
    <name type="scientific">Byssothecium circinans</name>
    <dbReference type="NCBI Taxonomy" id="147558"/>
    <lineage>
        <taxon>Eukaryota</taxon>
        <taxon>Fungi</taxon>
        <taxon>Dikarya</taxon>
        <taxon>Ascomycota</taxon>
        <taxon>Pezizomycotina</taxon>
        <taxon>Dothideomycetes</taxon>
        <taxon>Pleosporomycetidae</taxon>
        <taxon>Pleosporales</taxon>
        <taxon>Massarineae</taxon>
        <taxon>Massarinaceae</taxon>
        <taxon>Byssothecium</taxon>
    </lineage>
</organism>
<dbReference type="PANTHER" id="PTHR43712:SF19">
    <property type="entry name" value="DUAL O-METHYLTRANSFERASE_FAD-DEPENDENT MONOOXYGENASE ELCB"/>
    <property type="match status" value="1"/>
</dbReference>
<keyword evidence="1 6" id="KW-0489">Methyltransferase</keyword>
<dbReference type="InterPro" id="IPR036390">
    <property type="entry name" value="WH_DNA-bd_sf"/>
</dbReference>
<feature type="active site" description="Proton acceptor" evidence="4">
    <location>
        <position position="284"/>
    </location>
</feature>
<name>A0A6A5U9P2_9PLEO</name>
<dbReference type="Proteomes" id="UP000800035">
    <property type="component" value="Unassembled WGS sequence"/>
</dbReference>
<evidence type="ECO:0000259" key="5">
    <source>
        <dbReference type="Pfam" id="PF00891"/>
    </source>
</evidence>
<evidence type="ECO:0000256" key="2">
    <source>
        <dbReference type="ARBA" id="ARBA00022679"/>
    </source>
</evidence>
<dbReference type="GO" id="GO:0008171">
    <property type="term" value="F:O-methyltransferase activity"/>
    <property type="evidence" value="ECO:0007669"/>
    <property type="project" value="InterPro"/>
</dbReference>
<dbReference type="CDD" id="cd02440">
    <property type="entry name" value="AdoMet_MTases"/>
    <property type="match status" value="1"/>
</dbReference>
<dbReference type="Gene3D" id="1.10.10.10">
    <property type="entry name" value="Winged helix-like DNA-binding domain superfamily/Winged helix DNA-binding domain"/>
    <property type="match status" value="1"/>
</dbReference>